<keyword evidence="4" id="KW-0997">Cell inner membrane</keyword>
<dbReference type="AlphaFoldDB" id="A0A1H3C8A3"/>
<reference evidence="6 7" key="1">
    <citation type="submission" date="2016-10" db="EMBL/GenBank/DDBJ databases">
        <authorList>
            <person name="de Groot N.N."/>
        </authorList>
    </citation>
    <scope>NUCLEOTIDE SEQUENCE [LARGE SCALE GENOMIC DNA]</scope>
    <source>
        <strain evidence="6 7">CGMCC 1.7059</strain>
    </source>
</reference>
<dbReference type="STRING" id="488533.SAMN04487960_11071"/>
<dbReference type="RefSeq" id="WP_091816459.1">
    <property type="nucleotide sequence ID" value="NZ_FNNE01000010.1"/>
</dbReference>
<dbReference type="Pfam" id="PF13379">
    <property type="entry name" value="NMT1_2"/>
    <property type="match status" value="1"/>
</dbReference>
<evidence type="ECO:0000256" key="1">
    <source>
        <dbReference type="ARBA" id="ARBA00004308"/>
    </source>
</evidence>
<protein>
    <submittedName>
        <fullName evidence="6">Nitrate/nitrite transport system substrate-binding protein</fullName>
    </submittedName>
</protein>
<gene>
    <name evidence="6" type="ORF">SAMN04487960_11071</name>
</gene>
<sequence>MSDSRPVAAIPLHKLPTFQVRLGFVPLLDSAPLIMAQELGLFDGEGLHVELVREGAWASVRDKVSFGLIDGAQMLAPMPLTMSLSQGQPTTPVVTGMVLSRNGNGITLASKLYDQLKARGASEDNPLASAQHLLQLARERGRPIRLASVAPWSSHDLQLRDWLNSTGQVSSEDVQIIPVSPVQMVDAFRAGAVEGCCVGEPWNSVLELNGLGRILHSGHQIWQNAPEKVLGMRADWAEQHPEIHLRLIRALLGACRWLDNPANHTDLRQVLARPEYLGSQIANLDHHPCSLFHPNLHQHFFRNSANFPWLSQAHWLATRLECHGQLGALSIDTVKSVILPELYRQAADTFGIDTPLVDGKTEGRHRLPFTLTGRHGPVNVSSDSLIGDQLHEW</sequence>
<dbReference type="CDD" id="cd13553">
    <property type="entry name" value="PBP2_NrtA_CpmA_like"/>
    <property type="match status" value="1"/>
</dbReference>
<dbReference type="Gene3D" id="3.40.190.10">
    <property type="entry name" value="Periplasmic binding protein-like II"/>
    <property type="match status" value="2"/>
</dbReference>
<dbReference type="GO" id="GO:0012505">
    <property type="term" value="C:endomembrane system"/>
    <property type="evidence" value="ECO:0007669"/>
    <property type="project" value="UniProtKB-SubCell"/>
</dbReference>
<keyword evidence="2" id="KW-0813">Transport</keyword>
<dbReference type="PANTHER" id="PTHR30024">
    <property type="entry name" value="ALIPHATIC SULFONATES-BINDING PROTEIN-RELATED"/>
    <property type="match status" value="1"/>
</dbReference>
<comment type="subcellular location">
    <subcellularLocation>
        <location evidence="1">Endomembrane system</location>
    </subcellularLocation>
</comment>
<dbReference type="PANTHER" id="PTHR30024:SF43">
    <property type="entry name" value="BLL4572 PROTEIN"/>
    <property type="match status" value="1"/>
</dbReference>
<evidence type="ECO:0000256" key="4">
    <source>
        <dbReference type="ARBA" id="ARBA00022519"/>
    </source>
</evidence>
<dbReference type="SUPFAM" id="SSF53850">
    <property type="entry name" value="Periplasmic binding protein-like II"/>
    <property type="match status" value="1"/>
</dbReference>
<evidence type="ECO:0000256" key="3">
    <source>
        <dbReference type="ARBA" id="ARBA00022475"/>
    </source>
</evidence>
<dbReference type="OrthoDB" id="9815454at2"/>
<name>A0A1H3C8A3_9GAMM</name>
<evidence type="ECO:0000313" key="7">
    <source>
        <dbReference type="Proteomes" id="UP000199675"/>
    </source>
</evidence>
<accession>A0A1H3C8A3</accession>
<keyword evidence="7" id="KW-1185">Reference proteome</keyword>
<evidence type="ECO:0000256" key="5">
    <source>
        <dbReference type="ARBA" id="ARBA00023136"/>
    </source>
</evidence>
<evidence type="ECO:0000256" key="2">
    <source>
        <dbReference type="ARBA" id="ARBA00022448"/>
    </source>
</evidence>
<evidence type="ECO:0000313" key="6">
    <source>
        <dbReference type="EMBL" id="SDX50305.1"/>
    </source>
</evidence>
<dbReference type="EMBL" id="FNNE01000010">
    <property type="protein sequence ID" value="SDX50305.1"/>
    <property type="molecule type" value="Genomic_DNA"/>
</dbReference>
<proteinExistence type="predicted"/>
<dbReference type="InterPro" id="IPR044527">
    <property type="entry name" value="NrtA/CpmA_ABC-bd_dom"/>
</dbReference>
<keyword evidence="3" id="KW-1003">Cell membrane</keyword>
<keyword evidence="5" id="KW-0472">Membrane</keyword>
<dbReference type="Proteomes" id="UP000199675">
    <property type="component" value="Unassembled WGS sequence"/>
</dbReference>
<organism evidence="6 7">
    <name type="scientific">Marinobacter mobilis</name>
    <dbReference type="NCBI Taxonomy" id="488533"/>
    <lineage>
        <taxon>Bacteria</taxon>
        <taxon>Pseudomonadati</taxon>
        <taxon>Pseudomonadota</taxon>
        <taxon>Gammaproteobacteria</taxon>
        <taxon>Pseudomonadales</taxon>
        <taxon>Marinobacteraceae</taxon>
        <taxon>Marinobacter</taxon>
    </lineage>
</organism>